<keyword evidence="2" id="KW-1185">Reference proteome</keyword>
<gene>
    <name evidence="1" type="ORF">M8C21_013365</name>
</gene>
<feature type="non-terminal residue" evidence="1">
    <location>
        <position position="1"/>
    </location>
</feature>
<protein>
    <submittedName>
        <fullName evidence="1">Uncharacterized protein</fullName>
    </submittedName>
</protein>
<dbReference type="Proteomes" id="UP001206925">
    <property type="component" value="Unassembled WGS sequence"/>
</dbReference>
<sequence>GFEEHTTSSRSFFDLELWHPAIRQGQSGQRGQPGIPEPSFLLDPLELSLGLVALDGAQGTRFVYSEFGEHSY</sequence>
<comment type="caution">
    <text evidence="1">The sequence shown here is derived from an EMBL/GenBank/DDBJ whole genome shotgun (WGS) entry which is preliminary data.</text>
</comment>
<dbReference type="EMBL" id="JAMZMK010006076">
    <property type="protein sequence ID" value="KAI7750854.1"/>
    <property type="molecule type" value="Genomic_DNA"/>
</dbReference>
<organism evidence="1 2">
    <name type="scientific">Ambrosia artemisiifolia</name>
    <name type="common">Common ragweed</name>
    <dbReference type="NCBI Taxonomy" id="4212"/>
    <lineage>
        <taxon>Eukaryota</taxon>
        <taxon>Viridiplantae</taxon>
        <taxon>Streptophyta</taxon>
        <taxon>Embryophyta</taxon>
        <taxon>Tracheophyta</taxon>
        <taxon>Spermatophyta</taxon>
        <taxon>Magnoliopsida</taxon>
        <taxon>eudicotyledons</taxon>
        <taxon>Gunneridae</taxon>
        <taxon>Pentapetalae</taxon>
        <taxon>asterids</taxon>
        <taxon>campanulids</taxon>
        <taxon>Asterales</taxon>
        <taxon>Asteraceae</taxon>
        <taxon>Asteroideae</taxon>
        <taxon>Heliantheae alliance</taxon>
        <taxon>Heliantheae</taxon>
        <taxon>Ambrosia</taxon>
    </lineage>
</organism>
<proteinExistence type="predicted"/>
<evidence type="ECO:0000313" key="1">
    <source>
        <dbReference type="EMBL" id="KAI7750854.1"/>
    </source>
</evidence>
<name>A0AAD5CZK9_AMBAR</name>
<evidence type="ECO:0000313" key="2">
    <source>
        <dbReference type="Proteomes" id="UP001206925"/>
    </source>
</evidence>
<dbReference type="AlphaFoldDB" id="A0AAD5CZK9"/>
<accession>A0AAD5CZK9</accession>
<reference evidence="1" key="1">
    <citation type="submission" date="2022-06" db="EMBL/GenBank/DDBJ databases">
        <title>Uncovering the hologenomic basis of an extraordinary plant invasion.</title>
        <authorList>
            <person name="Bieker V.C."/>
            <person name="Martin M.D."/>
            <person name="Gilbert T."/>
            <person name="Hodgins K."/>
            <person name="Battlay P."/>
            <person name="Petersen B."/>
            <person name="Wilson J."/>
        </authorList>
    </citation>
    <scope>NUCLEOTIDE SEQUENCE</scope>
    <source>
        <strain evidence="1">AA19_3_7</strain>
        <tissue evidence="1">Leaf</tissue>
    </source>
</reference>